<sequence length="238" mass="28560">MSLKKVFQRKETKYLLNQTQFFSFFEALQAHMSVDQYGLHTIRSLYYDTADYRFIRHSMDKPIYKEKFRVRSYGTPRPDSVIFLEIKKKIKGIVYKRRLPISYEAYLFWQHTGALPENIYQSQIGQEIAWLFFKHPDLSPKVLISYDRFSLFSQSEEDFRVTFDQNIRYQYRKLNLDAARGAFVAPELDVLMEVKAMGAYPLWFVGLLTKYHIQKGSFSKYAQTYQRHLYKEELFHVI</sequence>
<dbReference type="CDD" id="cd07750">
    <property type="entry name" value="PolyPPase_VTC_like"/>
    <property type="match status" value="1"/>
</dbReference>
<evidence type="ECO:0000313" key="3">
    <source>
        <dbReference type="Proteomes" id="UP000321558"/>
    </source>
</evidence>
<comment type="caution">
    <text evidence="2">The sequence shown here is derived from an EMBL/GenBank/DDBJ whole genome shotgun (WGS) entry which is preliminary data.</text>
</comment>
<keyword evidence="3" id="KW-1185">Reference proteome</keyword>
<evidence type="ECO:0000259" key="1">
    <source>
        <dbReference type="Pfam" id="PF09359"/>
    </source>
</evidence>
<feature type="domain" description="VTC" evidence="1">
    <location>
        <begin position="8"/>
        <end position="226"/>
    </location>
</feature>
<protein>
    <submittedName>
        <fullName evidence="2">Molecular chaperone</fullName>
    </submittedName>
</protein>
<proteinExistence type="predicted"/>
<dbReference type="Gene3D" id="3.20.100.30">
    <property type="entry name" value="VTC, catalytic tunnel domain"/>
    <property type="match status" value="1"/>
</dbReference>
<dbReference type="RefSeq" id="WP_147208557.1">
    <property type="nucleotide sequence ID" value="NZ_BJYM01000002.1"/>
</dbReference>
<dbReference type="STRING" id="582851.GCA_900162665_02830"/>
<dbReference type="InterPro" id="IPR018966">
    <property type="entry name" value="VTC_domain"/>
</dbReference>
<dbReference type="OrthoDB" id="9784042at2"/>
<dbReference type="AlphaFoldDB" id="A0A511ZEK7"/>
<name>A0A511ZEK7_9BACI</name>
<evidence type="ECO:0000313" key="2">
    <source>
        <dbReference type="EMBL" id="GEN85880.1"/>
    </source>
</evidence>
<organism evidence="2 3">
    <name type="scientific">Oceanobacillus sojae</name>
    <dbReference type="NCBI Taxonomy" id="582851"/>
    <lineage>
        <taxon>Bacteria</taxon>
        <taxon>Bacillati</taxon>
        <taxon>Bacillota</taxon>
        <taxon>Bacilli</taxon>
        <taxon>Bacillales</taxon>
        <taxon>Bacillaceae</taxon>
        <taxon>Oceanobacillus</taxon>
    </lineage>
</organism>
<dbReference type="Proteomes" id="UP000321558">
    <property type="component" value="Unassembled WGS sequence"/>
</dbReference>
<dbReference type="Pfam" id="PF09359">
    <property type="entry name" value="VTC"/>
    <property type="match status" value="1"/>
</dbReference>
<dbReference type="InterPro" id="IPR042267">
    <property type="entry name" value="VTC_sf"/>
</dbReference>
<dbReference type="GO" id="GO:0006799">
    <property type="term" value="P:polyphosphate biosynthetic process"/>
    <property type="evidence" value="ECO:0007669"/>
    <property type="project" value="UniProtKB-ARBA"/>
</dbReference>
<dbReference type="EMBL" id="BJYM01000002">
    <property type="protein sequence ID" value="GEN85880.1"/>
    <property type="molecule type" value="Genomic_DNA"/>
</dbReference>
<gene>
    <name evidence="2" type="ORF">OSO01_06190</name>
</gene>
<accession>A0A511ZEK7</accession>
<reference evidence="2 3" key="1">
    <citation type="submission" date="2019-07" db="EMBL/GenBank/DDBJ databases">
        <title>Whole genome shotgun sequence of Oceanobacillus sojae NBRC 105379.</title>
        <authorList>
            <person name="Hosoyama A."/>
            <person name="Uohara A."/>
            <person name="Ohji S."/>
            <person name="Ichikawa N."/>
        </authorList>
    </citation>
    <scope>NUCLEOTIDE SEQUENCE [LARGE SCALE GENOMIC DNA]</scope>
    <source>
        <strain evidence="2 3">NBRC 105379</strain>
    </source>
</reference>